<proteinExistence type="inferred from homology"/>
<dbReference type="GO" id="GO:0061599">
    <property type="term" value="F:molybdopterin molybdotransferase activity"/>
    <property type="evidence" value="ECO:0007669"/>
    <property type="project" value="UniProtKB-UniRule"/>
</dbReference>
<evidence type="ECO:0000256" key="4">
    <source>
        <dbReference type="ARBA" id="ARBA00022505"/>
    </source>
</evidence>
<dbReference type="SUPFAM" id="SSF63882">
    <property type="entry name" value="MoeA N-terminal region -like"/>
    <property type="match status" value="1"/>
</dbReference>
<gene>
    <name evidence="9" type="ORF">JDP02_08530</name>
</gene>
<accession>A0A7Y9ZXI5</accession>
<evidence type="ECO:0000256" key="2">
    <source>
        <dbReference type="ARBA" id="ARBA00005046"/>
    </source>
</evidence>
<dbReference type="EMBL" id="JAEHFL010000012">
    <property type="protein sequence ID" value="MBK3428553.1"/>
    <property type="molecule type" value="Genomic_DNA"/>
</dbReference>
<dbReference type="Gene3D" id="2.40.340.10">
    <property type="entry name" value="MoeA, C-terminal, domain IV"/>
    <property type="match status" value="1"/>
</dbReference>
<dbReference type="InterPro" id="IPR005111">
    <property type="entry name" value="MoeA_C_domain_IV"/>
</dbReference>
<dbReference type="InterPro" id="IPR005110">
    <property type="entry name" value="MoeA_linker/N"/>
</dbReference>
<dbReference type="InterPro" id="IPR036688">
    <property type="entry name" value="MoeA_C_domain_IV_sf"/>
</dbReference>
<dbReference type="GO" id="GO:0046872">
    <property type="term" value="F:metal ion binding"/>
    <property type="evidence" value="ECO:0007669"/>
    <property type="project" value="UniProtKB-UniRule"/>
</dbReference>
<evidence type="ECO:0000313" key="10">
    <source>
        <dbReference type="Proteomes" id="UP000603369"/>
    </source>
</evidence>
<dbReference type="InterPro" id="IPR036425">
    <property type="entry name" value="MoaB/Mog-like_dom_sf"/>
</dbReference>
<sequence length="378" mass="39569">MRTPETHAREVAAALPARQATTVPLTQAQDMVLAADIHAGFPSPRFDNSQMDGYALPQCAAGTYPVGPTIAAGTEPAQVLDGPLASACPIMTGAKVPDGTAAIVPIERCEPQEFLSPGGRITVPKTSPGQFIRRTGSDLEESALLAARGDKLTPVRLAALASQGIDEVEVYRPARILICTGGAEIGHGSAAIPDANAPLLTAMARRAGIDVAGYITTDDDPQALELAFTEAIAQHRPDAIITSGGISAGKFEVVRQVLDGWFGHVDQQPGGPQGIATFHNTPVICLPGNPISTLVSFRLFVAPALGWAPEPFHVPLAAGIEGLPHKDQFRRGRVDSHAHILGGASSHLLAQAADATHLIRIPAGQRLEEGQEVEVYPL</sequence>
<dbReference type="InterPro" id="IPR038987">
    <property type="entry name" value="MoeA-like"/>
</dbReference>
<comment type="function">
    <text evidence="1 7">Catalyzes the insertion of molybdate into adenylated molybdopterin with the concomitant release of AMP.</text>
</comment>
<dbReference type="Pfam" id="PF03454">
    <property type="entry name" value="MoeA_C"/>
    <property type="match status" value="1"/>
</dbReference>
<dbReference type="GO" id="GO:0006777">
    <property type="term" value="P:Mo-molybdopterin cofactor biosynthetic process"/>
    <property type="evidence" value="ECO:0007669"/>
    <property type="project" value="UniProtKB-UniRule"/>
</dbReference>
<evidence type="ECO:0000256" key="5">
    <source>
        <dbReference type="ARBA" id="ARBA00023150"/>
    </source>
</evidence>
<comment type="pathway">
    <text evidence="2 7">Cofactor biosynthesis; molybdopterin biosynthesis.</text>
</comment>
<evidence type="ECO:0000256" key="3">
    <source>
        <dbReference type="ARBA" id="ARBA00010763"/>
    </source>
</evidence>
<dbReference type="RefSeq" id="WP_005329733.1">
    <property type="nucleotide sequence ID" value="NZ_CP068156.1"/>
</dbReference>
<keyword evidence="7" id="KW-0479">Metal-binding</keyword>
<dbReference type="InterPro" id="IPR036135">
    <property type="entry name" value="MoeA_linker/N_sf"/>
</dbReference>
<evidence type="ECO:0000256" key="1">
    <source>
        <dbReference type="ARBA" id="ARBA00002901"/>
    </source>
</evidence>
<feature type="domain" description="MoaB/Mog" evidence="8">
    <location>
        <begin position="177"/>
        <end position="307"/>
    </location>
</feature>
<dbReference type="Proteomes" id="UP000603369">
    <property type="component" value="Unassembled WGS sequence"/>
</dbReference>
<keyword evidence="5 7" id="KW-0501">Molybdenum cofactor biosynthesis</keyword>
<organism evidence="9 10">
    <name type="scientific">Corynebacterium tuberculostearicum</name>
    <dbReference type="NCBI Taxonomy" id="38304"/>
    <lineage>
        <taxon>Bacteria</taxon>
        <taxon>Bacillati</taxon>
        <taxon>Actinomycetota</taxon>
        <taxon>Actinomycetes</taxon>
        <taxon>Mycobacteriales</taxon>
        <taxon>Corynebacteriaceae</taxon>
        <taxon>Corynebacterium</taxon>
    </lineage>
</organism>
<dbReference type="SUPFAM" id="SSF63867">
    <property type="entry name" value="MoeA C-terminal domain-like"/>
    <property type="match status" value="1"/>
</dbReference>
<name>A0A7Y9ZXI5_9CORY</name>
<protein>
    <recommendedName>
        <fullName evidence="7">Molybdopterin molybdenumtransferase</fullName>
        <ecNumber evidence="7">2.10.1.1</ecNumber>
    </recommendedName>
</protein>
<dbReference type="InterPro" id="IPR001453">
    <property type="entry name" value="MoaB/Mog_dom"/>
</dbReference>
<dbReference type="UniPathway" id="UPA00344"/>
<keyword evidence="4 7" id="KW-0500">Molybdenum</keyword>
<dbReference type="SUPFAM" id="SSF53218">
    <property type="entry name" value="Molybdenum cofactor biosynthesis proteins"/>
    <property type="match status" value="1"/>
</dbReference>
<evidence type="ECO:0000313" key="9">
    <source>
        <dbReference type="EMBL" id="MBK3428553.1"/>
    </source>
</evidence>
<comment type="caution">
    <text evidence="9">The sequence shown here is derived from an EMBL/GenBank/DDBJ whole genome shotgun (WGS) entry which is preliminary data.</text>
</comment>
<reference evidence="9 10" key="1">
    <citation type="submission" date="2020-12" db="EMBL/GenBank/DDBJ databases">
        <title>Draft genome sequence of the commensal strain Corynebacterium tuberculostearicum MFP09/CIP 102622 isolated from human skin.</title>
        <authorList>
            <person name="Boukerb A.M."/>
            <person name="Janvier X."/>
            <person name="Feuilloley M.G.J."/>
            <person name="Groboillot A."/>
        </authorList>
    </citation>
    <scope>NUCLEOTIDE SEQUENCE [LARGE SCALE GENOMIC DNA]</scope>
    <source>
        <strain evidence="9 10">CIP 102622</strain>
    </source>
</reference>
<dbReference type="PANTHER" id="PTHR10192:SF5">
    <property type="entry name" value="GEPHYRIN"/>
    <property type="match status" value="1"/>
</dbReference>
<evidence type="ECO:0000259" key="8">
    <source>
        <dbReference type="SMART" id="SM00852"/>
    </source>
</evidence>
<evidence type="ECO:0000256" key="7">
    <source>
        <dbReference type="RuleBase" id="RU365090"/>
    </source>
</evidence>
<dbReference type="Gene3D" id="3.90.105.10">
    <property type="entry name" value="Molybdopterin biosynthesis moea protein, domain 2"/>
    <property type="match status" value="1"/>
</dbReference>
<dbReference type="GeneID" id="78321304"/>
<dbReference type="AlphaFoldDB" id="A0A7Y9ZXI5"/>
<dbReference type="PANTHER" id="PTHR10192">
    <property type="entry name" value="MOLYBDOPTERIN BIOSYNTHESIS PROTEIN"/>
    <property type="match status" value="1"/>
</dbReference>
<dbReference type="Pfam" id="PF03453">
    <property type="entry name" value="MoeA_N"/>
    <property type="match status" value="1"/>
</dbReference>
<dbReference type="Gene3D" id="3.40.980.10">
    <property type="entry name" value="MoaB/Mog-like domain"/>
    <property type="match status" value="1"/>
</dbReference>
<keyword evidence="10" id="KW-1185">Reference proteome</keyword>
<dbReference type="SMART" id="SM00852">
    <property type="entry name" value="MoCF_biosynth"/>
    <property type="match status" value="1"/>
</dbReference>
<comment type="catalytic activity">
    <reaction evidence="6">
        <text>adenylyl-molybdopterin + molybdate = Mo-molybdopterin + AMP + H(+)</text>
        <dbReference type="Rhea" id="RHEA:35047"/>
        <dbReference type="ChEBI" id="CHEBI:15378"/>
        <dbReference type="ChEBI" id="CHEBI:36264"/>
        <dbReference type="ChEBI" id="CHEBI:62727"/>
        <dbReference type="ChEBI" id="CHEBI:71302"/>
        <dbReference type="ChEBI" id="CHEBI:456215"/>
        <dbReference type="EC" id="2.10.1.1"/>
    </reaction>
</comment>
<dbReference type="EC" id="2.10.1.1" evidence="7"/>
<keyword evidence="7 9" id="KW-0808">Transferase</keyword>
<dbReference type="GO" id="GO:0005829">
    <property type="term" value="C:cytosol"/>
    <property type="evidence" value="ECO:0007669"/>
    <property type="project" value="TreeGrafter"/>
</dbReference>
<comment type="similarity">
    <text evidence="3 7">Belongs to the MoeA family.</text>
</comment>
<dbReference type="Gene3D" id="2.170.190.11">
    <property type="entry name" value="Molybdopterin biosynthesis moea protein, domain 3"/>
    <property type="match status" value="1"/>
</dbReference>
<keyword evidence="7" id="KW-0460">Magnesium</keyword>
<dbReference type="CDD" id="cd00887">
    <property type="entry name" value="MoeA"/>
    <property type="match status" value="1"/>
</dbReference>
<dbReference type="Pfam" id="PF00994">
    <property type="entry name" value="MoCF_biosynth"/>
    <property type="match status" value="1"/>
</dbReference>
<comment type="cofactor">
    <cofactor evidence="7">
        <name>Mg(2+)</name>
        <dbReference type="ChEBI" id="CHEBI:18420"/>
    </cofactor>
</comment>
<evidence type="ECO:0000256" key="6">
    <source>
        <dbReference type="ARBA" id="ARBA00047317"/>
    </source>
</evidence>